<dbReference type="EMBL" id="MU267206">
    <property type="protein sequence ID" value="KAH7917183.1"/>
    <property type="molecule type" value="Genomic_DNA"/>
</dbReference>
<accession>A0ACB8AVW5</accession>
<protein>
    <submittedName>
        <fullName evidence="1">Uncharacterized protein</fullName>
    </submittedName>
</protein>
<evidence type="ECO:0000313" key="1">
    <source>
        <dbReference type="EMBL" id="KAH7917183.1"/>
    </source>
</evidence>
<gene>
    <name evidence="1" type="ORF">BV22DRAFT_1052618</name>
</gene>
<keyword evidence="2" id="KW-1185">Reference proteome</keyword>
<comment type="caution">
    <text evidence="1">The sequence shown here is derived from an EMBL/GenBank/DDBJ whole genome shotgun (WGS) entry which is preliminary data.</text>
</comment>
<reference evidence="1" key="1">
    <citation type="journal article" date="2021" name="New Phytol.">
        <title>Evolutionary innovations through gain and loss of genes in the ectomycorrhizal Boletales.</title>
        <authorList>
            <person name="Wu G."/>
            <person name="Miyauchi S."/>
            <person name="Morin E."/>
            <person name="Kuo A."/>
            <person name="Drula E."/>
            <person name="Varga T."/>
            <person name="Kohler A."/>
            <person name="Feng B."/>
            <person name="Cao Y."/>
            <person name="Lipzen A."/>
            <person name="Daum C."/>
            <person name="Hundley H."/>
            <person name="Pangilinan J."/>
            <person name="Johnson J."/>
            <person name="Barry K."/>
            <person name="LaButti K."/>
            <person name="Ng V."/>
            <person name="Ahrendt S."/>
            <person name="Min B."/>
            <person name="Choi I.G."/>
            <person name="Park H."/>
            <person name="Plett J.M."/>
            <person name="Magnuson J."/>
            <person name="Spatafora J.W."/>
            <person name="Nagy L.G."/>
            <person name="Henrissat B."/>
            <person name="Grigoriev I.V."/>
            <person name="Yang Z.L."/>
            <person name="Xu J."/>
            <person name="Martin F.M."/>
        </authorList>
    </citation>
    <scope>NUCLEOTIDE SEQUENCE</scope>
    <source>
        <strain evidence="1">KUC20120723A-06</strain>
    </source>
</reference>
<proteinExistence type="predicted"/>
<sequence length="334" mass="33365">MPTAIQNLPGPSFNPRTKDMLAGFTNSWIEHDDNGVSPDVQAMISKFAPTELPPELIELGWHRALQRKNATAQMLRALEAEHIAWRMRCPPRSLYDWTFHHRCTARTFSKSARMFPSRSLSVTGSNITLKSLPGAYSEREGGHGGGGGSEYNRGAFGVGGRGGGGDGGGGCEELRDGSGGGSEGGGGGGSGTGSDHEGGGDGGGEGANGGGGRDIGGGGDGGGLGSVGIGGGRDGGGGGGGEWDGGGAVGGGGGGGSEVGCGGCGRDSVRDVLQLVGEEIFAGWCGLTPSDIEMFAVLLAMTDDCVGALIELGPAEDDSECPFTEVLFGAWALG</sequence>
<dbReference type="Proteomes" id="UP000790709">
    <property type="component" value="Unassembled WGS sequence"/>
</dbReference>
<organism evidence="1 2">
    <name type="scientific">Leucogyrophana mollusca</name>
    <dbReference type="NCBI Taxonomy" id="85980"/>
    <lineage>
        <taxon>Eukaryota</taxon>
        <taxon>Fungi</taxon>
        <taxon>Dikarya</taxon>
        <taxon>Basidiomycota</taxon>
        <taxon>Agaricomycotina</taxon>
        <taxon>Agaricomycetes</taxon>
        <taxon>Agaricomycetidae</taxon>
        <taxon>Boletales</taxon>
        <taxon>Boletales incertae sedis</taxon>
        <taxon>Leucogyrophana</taxon>
    </lineage>
</organism>
<evidence type="ECO:0000313" key="2">
    <source>
        <dbReference type="Proteomes" id="UP000790709"/>
    </source>
</evidence>
<name>A0ACB8AVW5_9AGAM</name>